<evidence type="ECO:0000256" key="2">
    <source>
        <dbReference type="ARBA" id="ARBA00022803"/>
    </source>
</evidence>
<dbReference type="InterPro" id="IPR013618">
    <property type="entry name" value="TMTC_DUF1736"/>
</dbReference>
<evidence type="ECO:0000256" key="3">
    <source>
        <dbReference type="ARBA" id="ARBA00023136"/>
    </source>
</evidence>
<dbReference type="EMBL" id="MNPL01026983">
    <property type="protein sequence ID" value="OQR67882.1"/>
    <property type="molecule type" value="Genomic_DNA"/>
</dbReference>
<dbReference type="AlphaFoldDB" id="A0A1V9X3N6"/>
<organism evidence="7 8">
    <name type="scientific">Tropilaelaps mercedesae</name>
    <dbReference type="NCBI Taxonomy" id="418985"/>
    <lineage>
        <taxon>Eukaryota</taxon>
        <taxon>Metazoa</taxon>
        <taxon>Ecdysozoa</taxon>
        <taxon>Arthropoda</taxon>
        <taxon>Chelicerata</taxon>
        <taxon>Arachnida</taxon>
        <taxon>Acari</taxon>
        <taxon>Parasitiformes</taxon>
        <taxon>Mesostigmata</taxon>
        <taxon>Gamasina</taxon>
        <taxon>Dermanyssoidea</taxon>
        <taxon>Laelapidae</taxon>
        <taxon>Tropilaelaps</taxon>
    </lineage>
</organism>
<dbReference type="Pfam" id="PF08409">
    <property type="entry name" value="TMTC_DUF1736"/>
    <property type="match status" value="1"/>
</dbReference>
<reference evidence="7 8" key="1">
    <citation type="journal article" date="2017" name="Gigascience">
        <title>Draft genome of the honey bee ectoparasitic mite, Tropilaelaps mercedesae, is shaped by the parasitic life history.</title>
        <authorList>
            <person name="Dong X."/>
            <person name="Armstrong S.D."/>
            <person name="Xia D."/>
            <person name="Makepeace B.L."/>
            <person name="Darby A.C."/>
            <person name="Kadowaki T."/>
        </authorList>
    </citation>
    <scope>NUCLEOTIDE SEQUENCE [LARGE SCALE GENOMIC DNA]</scope>
    <source>
        <strain evidence="7">Wuxi-XJTLU</strain>
    </source>
</reference>
<feature type="transmembrane region" description="Helical" evidence="5">
    <location>
        <begin position="110"/>
        <end position="130"/>
    </location>
</feature>
<keyword evidence="5" id="KW-1133">Transmembrane helix</keyword>
<sequence length="159" mass="17212">MASQCQHGAAGGSRNALQGAGHHGRRLDNPVSTMGFFVKQLTYHYLTALNGVLFLYPNQLSCDWTSGSVPPVVSLLDPRNLLTVGAYAFLVLAVRHIVANCRDQTAVAMALTLAALPYLPASNLLFPIGFVVAERVLYLPSMGLSLLVAIGWNRLYQTR</sequence>
<keyword evidence="2" id="KW-0802">TPR repeat</keyword>
<keyword evidence="3 5" id="KW-0472">Membrane</keyword>
<keyword evidence="8" id="KW-1185">Reference proteome</keyword>
<feature type="domain" description="DUF1736" evidence="6">
    <location>
        <begin position="26"/>
        <end position="91"/>
    </location>
</feature>
<accession>A0A1V9X3N6</accession>
<evidence type="ECO:0000256" key="5">
    <source>
        <dbReference type="SAM" id="Phobius"/>
    </source>
</evidence>
<keyword evidence="5 7" id="KW-0812">Transmembrane</keyword>
<dbReference type="GO" id="GO:0035269">
    <property type="term" value="P:protein O-linked glycosylation via mannose"/>
    <property type="evidence" value="ECO:0007669"/>
    <property type="project" value="TreeGrafter"/>
</dbReference>
<evidence type="ECO:0000313" key="8">
    <source>
        <dbReference type="Proteomes" id="UP000192247"/>
    </source>
</evidence>
<dbReference type="PANTHER" id="PTHR44395">
    <property type="match status" value="1"/>
</dbReference>
<evidence type="ECO:0000259" key="6">
    <source>
        <dbReference type="Pfam" id="PF08409"/>
    </source>
</evidence>
<dbReference type="Proteomes" id="UP000192247">
    <property type="component" value="Unassembled WGS sequence"/>
</dbReference>
<gene>
    <name evidence="7" type="ORF">BIW11_02119</name>
</gene>
<protein>
    <submittedName>
        <fullName evidence="7">Transmembrane and TPR repeat-containing protein 3-like</fullName>
    </submittedName>
</protein>
<feature type="region of interest" description="Disordered" evidence="4">
    <location>
        <begin position="1"/>
        <end position="24"/>
    </location>
</feature>
<proteinExistence type="predicted"/>
<name>A0A1V9X3N6_9ACAR</name>
<feature type="transmembrane region" description="Helical" evidence="5">
    <location>
        <begin position="81"/>
        <end position="98"/>
    </location>
</feature>
<evidence type="ECO:0000256" key="1">
    <source>
        <dbReference type="ARBA" id="ARBA00022737"/>
    </source>
</evidence>
<comment type="caution">
    <text evidence="7">The sequence shown here is derived from an EMBL/GenBank/DDBJ whole genome shotgun (WGS) entry which is preliminary data.</text>
</comment>
<feature type="transmembrane region" description="Helical" evidence="5">
    <location>
        <begin position="136"/>
        <end position="156"/>
    </location>
</feature>
<keyword evidence="1" id="KW-0677">Repeat</keyword>
<dbReference type="InParanoid" id="A0A1V9X3N6"/>
<dbReference type="PANTHER" id="PTHR44395:SF1">
    <property type="entry name" value="PROTEIN O-MANNOSYL-TRANSFERASE TMTC3"/>
    <property type="match status" value="1"/>
</dbReference>
<dbReference type="GO" id="GO:0000030">
    <property type="term" value="F:mannosyltransferase activity"/>
    <property type="evidence" value="ECO:0007669"/>
    <property type="project" value="TreeGrafter"/>
</dbReference>
<dbReference type="STRING" id="418985.A0A1V9X3N6"/>
<evidence type="ECO:0000313" key="7">
    <source>
        <dbReference type="EMBL" id="OQR67882.1"/>
    </source>
</evidence>
<dbReference type="GO" id="GO:0005783">
    <property type="term" value="C:endoplasmic reticulum"/>
    <property type="evidence" value="ECO:0007669"/>
    <property type="project" value="TreeGrafter"/>
</dbReference>
<evidence type="ECO:0000256" key="4">
    <source>
        <dbReference type="SAM" id="MobiDB-lite"/>
    </source>
</evidence>
<dbReference type="OrthoDB" id="6430135at2759"/>